<evidence type="ECO:0000313" key="3">
    <source>
        <dbReference type="Proteomes" id="UP000477680"/>
    </source>
</evidence>
<dbReference type="KEGG" id="kim:G3T16_17515"/>
<feature type="signal peptide" evidence="1">
    <location>
        <begin position="1"/>
        <end position="23"/>
    </location>
</feature>
<feature type="chain" id="PRO_5025406636" description="DUF4852 domain-containing protein" evidence="1">
    <location>
        <begin position="24"/>
        <end position="413"/>
    </location>
</feature>
<evidence type="ECO:0000313" key="2">
    <source>
        <dbReference type="EMBL" id="QIB66921.1"/>
    </source>
</evidence>
<proteinExistence type="predicted"/>
<evidence type="ECO:0000256" key="1">
    <source>
        <dbReference type="SAM" id="SignalP"/>
    </source>
</evidence>
<keyword evidence="1" id="KW-0732">Signal</keyword>
<dbReference type="Proteomes" id="UP000477680">
    <property type="component" value="Chromosome"/>
</dbReference>
<protein>
    <recommendedName>
        <fullName evidence="4">DUF4852 domain-containing protein</fullName>
    </recommendedName>
</protein>
<name>A0A6C0U482_9GAMM</name>
<dbReference type="EMBL" id="CP048711">
    <property type="protein sequence ID" value="QIB66921.1"/>
    <property type="molecule type" value="Genomic_DNA"/>
</dbReference>
<dbReference type="AlphaFoldDB" id="A0A6C0U482"/>
<dbReference type="RefSeq" id="WP_163496351.1">
    <property type="nucleotide sequence ID" value="NZ_CP048711.1"/>
</dbReference>
<evidence type="ECO:0008006" key="4">
    <source>
        <dbReference type="Google" id="ProtNLM"/>
    </source>
</evidence>
<sequence>MYRHLFAVICIALGTLIAVPVVAADLTDLLPETLNGLEAKREPRLRSMTSGAERVTITYGGFPRSLRVWITDTGALAPEVLADFEARVQAGELSREEWQGTPLFYRHVEMKRDRFIDAYLPVGRLVAWLRLKDSDGSEVAIADLEPALTALSLEEALRSHARQSSAPRVLYNPFAEREPQPPIDADSLASFLPQKAGGHARGEVQRQVSGYGKKANVAVFARYGEQGAIAIIDQGGLPPGYFPLLREGVRTGLFEEDRLAGQPLFTRVGPGELPVDIEVPGALAVAGERFQVQVDLGTKLQPALAREMAGSVDLQGLAELSQSLVDRETFRERFRACEPANFVAAPAYNAGYRYEILGPADDGCRVRGRYTRSPNNALVGPTMICIWDNGQSFDAVVENTETCEGPLKQQLEI</sequence>
<gene>
    <name evidence="2" type="ORF">G3T16_17515</name>
</gene>
<reference evidence="2 3" key="1">
    <citation type="submission" date="2020-02" db="EMBL/GenBank/DDBJ databases">
        <title>Genome sequencing for Kineobactrum sp. M2.</title>
        <authorList>
            <person name="Park S.-J."/>
        </authorList>
    </citation>
    <scope>NUCLEOTIDE SEQUENCE [LARGE SCALE GENOMIC DNA]</scope>
    <source>
        <strain evidence="2 3">M2</strain>
    </source>
</reference>
<organism evidence="2 3">
    <name type="scientific">Kineobactrum salinum</name>
    <dbReference type="NCBI Taxonomy" id="2708301"/>
    <lineage>
        <taxon>Bacteria</taxon>
        <taxon>Pseudomonadati</taxon>
        <taxon>Pseudomonadota</taxon>
        <taxon>Gammaproteobacteria</taxon>
        <taxon>Cellvibrionales</taxon>
        <taxon>Halieaceae</taxon>
        <taxon>Kineobactrum</taxon>
    </lineage>
</organism>
<accession>A0A6C0U482</accession>
<keyword evidence="3" id="KW-1185">Reference proteome</keyword>